<dbReference type="PATRIC" id="fig|1353533.3.peg.4242"/>
<proteinExistence type="predicted"/>
<dbReference type="AlphaFoldDB" id="V4HNZ3"/>
<accession>V4HNZ3</accession>
<dbReference type="EMBL" id="AUSV01000113">
    <property type="protein sequence ID" value="ESP91488.1"/>
    <property type="molecule type" value="Genomic_DNA"/>
</dbReference>
<comment type="caution">
    <text evidence="2">The sequence shown here is derived from an EMBL/GenBank/DDBJ whole genome shotgun (WGS) entry which is preliminary data.</text>
</comment>
<evidence type="ECO:0000313" key="3">
    <source>
        <dbReference type="Proteomes" id="UP000017820"/>
    </source>
</evidence>
<name>V4HNZ3_PSEL2</name>
<keyword evidence="1" id="KW-0472">Membrane</keyword>
<keyword evidence="1" id="KW-0812">Transmembrane</keyword>
<gene>
    <name evidence="2" type="ORF">PL2TA16_00287</name>
</gene>
<organism evidence="2 3">
    <name type="scientific">Pseudoalteromonas luteoviolacea (strain 2ta16)</name>
    <dbReference type="NCBI Taxonomy" id="1353533"/>
    <lineage>
        <taxon>Bacteria</taxon>
        <taxon>Pseudomonadati</taxon>
        <taxon>Pseudomonadota</taxon>
        <taxon>Gammaproteobacteria</taxon>
        <taxon>Alteromonadales</taxon>
        <taxon>Pseudoalteromonadaceae</taxon>
        <taxon>Pseudoalteromonas</taxon>
    </lineage>
</organism>
<keyword evidence="1" id="KW-1133">Transmembrane helix</keyword>
<evidence type="ECO:0000313" key="2">
    <source>
        <dbReference type="EMBL" id="ESP91488.1"/>
    </source>
</evidence>
<evidence type="ECO:0000256" key="1">
    <source>
        <dbReference type="SAM" id="Phobius"/>
    </source>
</evidence>
<dbReference type="Proteomes" id="UP000017820">
    <property type="component" value="Unassembled WGS sequence"/>
</dbReference>
<feature type="transmembrane region" description="Helical" evidence="1">
    <location>
        <begin position="7"/>
        <end position="40"/>
    </location>
</feature>
<sequence length="135" mass="14662">MSKLKRALYIFEFVVGFAPSILLLTLGLIFSPAILLGLFSGQPLSILVFFLVAGGLVGFWGAISLLGLTLYPEQENTHPTKLKIYLVLGALSSVVASYSVSVINIYLLPFTVTPLFVTLHLAFIQRHHLNGSTIA</sequence>
<feature type="transmembrane region" description="Helical" evidence="1">
    <location>
        <begin position="46"/>
        <end position="70"/>
    </location>
</feature>
<protein>
    <submittedName>
        <fullName evidence="2">Uncharacterized protein</fullName>
    </submittedName>
</protein>
<dbReference type="RefSeq" id="WP_023401090.1">
    <property type="nucleotide sequence ID" value="NZ_AUSV01000113.1"/>
</dbReference>
<feature type="transmembrane region" description="Helical" evidence="1">
    <location>
        <begin position="82"/>
        <end position="100"/>
    </location>
</feature>
<reference evidence="2 3" key="1">
    <citation type="submission" date="2013-07" db="EMBL/GenBank/DDBJ databases">
        <title>Draft genome sequence of Pseudoalteromonas luteoviolacea 2ta16.</title>
        <authorList>
            <person name="Allen E.E."/>
            <person name="Azam F."/>
            <person name="Podell S."/>
        </authorList>
    </citation>
    <scope>NUCLEOTIDE SEQUENCE [LARGE SCALE GENOMIC DNA]</scope>
    <source>
        <strain evidence="2 3">2ta16</strain>
    </source>
</reference>
<dbReference type="GeneID" id="29919681"/>